<evidence type="ECO:0000313" key="4">
    <source>
        <dbReference type="Proteomes" id="UP000749646"/>
    </source>
</evidence>
<dbReference type="EMBL" id="JAAAHW010003593">
    <property type="protein sequence ID" value="KAF9982349.1"/>
    <property type="molecule type" value="Genomic_DNA"/>
</dbReference>
<reference evidence="3" key="1">
    <citation type="journal article" date="2020" name="Fungal Divers.">
        <title>Resolving the Mortierellaceae phylogeny through synthesis of multi-gene phylogenetics and phylogenomics.</title>
        <authorList>
            <person name="Vandepol N."/>
            <person name="Liber J."/>
            <person name="Desiro A."/>
            <person name="Na H."/>
            <person name="Kennedy M."/>
            <person name="Barry K."/>
            <person name="Grigoriev I.V."/>
            <person name="Miller A.N."/>
            <person name="O'Donnell K."/>
            <person name="Stajich J.E."/>
            <person name="Bonito G."/>
        </authorList>
    </citation>
    <scope>NUCLEOTIDE SEQUENCE</scope>
    <source>
        <strain evidence="3">MES-2147</strain>
    </source>
</reference>
<evidence type="ECO:0000256" key="1">
    <source>
        <dbReference type="SAM" id="MobiDB-lite"/>
    </source>
</evidence>
<organism evidence="3 4">
    <name type="scientific">Modicella reniformis</name>
    <dbReference type="NCBI Taxonomy" id="1440133"/>
    <lineage>
        <taxon>Eukaryota</taxon>
        <taxon>Fungi</taxon>
        <taxon>Fungi incertae sedis</taxon>
        <taxon>Mucoromycota</taxon>
        <taxon>Mortierellomycotina</taxon>
        <taxon>Mortierellomycetes</taxon>
        <taxon>Mortierellales</taxon>
        <taxon>Mortierellaceae</taxon>
        <taxon>Modicella</taxon>
    </lineage>
</organism>
<gene>
    <name evidence="3" type="ORF">BGZ65_002956</name>
</gene>
<dbReference type="Pfam" id="PF01814">
    <property type="entry name" value="Hemerythrin"/>
    <property type="match status" value="1"/>
</dbReference>
<dbReference type="AlphaFoldDB" id="A0A9P6M9G6"/>
<feature type="domain" description="Hemerythrin-like" evidence="2">
    <location>
        <begin position="5"/>
        <end position="107"/>
    </location>
</feature>
<protein>
    <recommendedName>
        <fullName evidence="2">Hemerythrin-like domain-containing protein</fullName>
    </recommendedName>
</protein>
<keyword evidence="4" id="KW-1185">Reference proteome</keyword>
<comment type="caution">
    <text evidence="3">The sequence shown here is derived from an EMBL/GenBank/DDBJ whole genome shotgun (WGS) entry which is preliminary data.</text>
</comment>
<proteinExistence type="predicted"/>
<dbReference type="PANTHER" id="PTHR35585">
    <property type="entry name" value="HHE DOMAIN PROTEIN (AFU_ORTHOLOGUE AFUA_4G00730)"/>
    <property type="match status" value="1"/>
</dbReference>
<name>A0A9P6M9G6_9FUNG</name>
<dbReference type="PANTHER" id="PTHR35585:SF1">
    <property type="entry name" value="HHE DOMAIN PROTEIN (AFU_ORTHOLOGUE AFUA_4G00730)"/>
    <property type="match status" value="1"/>
</dbReference>
<dbReference type="Proteomes" id="UP000749646">
    <property type="component" value="Unassembled WGS sequence"/>
</dbReference>
<dbReference type="InterPro" id="IPR012312">
    <property type="entry name" value="Hemerythrin-like"/>
</dbReference>
<feature type="region of interest" description="Disordered" evidence="1">
    <location>
        <begin position="101"/>
        <end position="124"/>
    </location>
</feature>
<sequence>MKRVSEAVKQDHRELEGYYNKILNGANDDERTRWQNQFIWELARHSVGEELVVYPAMEKYLPNGKELADKDRNDHRIASDPEFMTTINHLWEELTQHIKDEEENDLPSLEKALSEEESEKMEKSFMRSKMFAPTRSYPNAPDKPPFETVVGLLTAPIDQLRDLFNKFPENP</sequence>
<dbReference type="OrthoDB" id="9983919at2759"/>
<accession>A0A9P6M9G6</accession>
<evidence type="ECO:0000259" key="2">
    <source>
        <dbReference type="Pfam" id="PF01814"/>
    </source>
</evidence>
<evidence type="ECO:0000313" key="3">
    <source>
        <dbReference type="EMBL" id="KAF9982349.1"/>
    </source>
</evidence>